<keyword evidence="1" id="KW-0805">Transcription regulation</keyword>
<evidence type="ECO:0000259" key="4">
    <source>
        <dbReference type="PROSITE" id="PS01124"/>
    </source>
</evidence>
<dbReference type="SMART" id="SM00342">
    <property type="entry name" value="HTH_ARAC"/>
    <property type="match status" value="1"/>
</dbReference>
<dbReference type="EMBL" id="JBHSAO010000011">
    <property type="protein sequence ID" value="MFC4025205.1"/>
    <property type="molecule type" value="Genomic_DNA"/>
</dbReference>
<sequence>MKKDKKEELIEEGHKKREALLVAIQNGDSHAVNAIRESMKPFYPIMAEIFNRVSDNKVRSFKNILFSGNTLYSYFAEKGGLPASLSHYMTGKYSILIEHATTIDQLEEIQENMLKDYADVNLRIFSNEDLSVVDRVVNYININFMEDITIDDIAKKNHVHPNHLMRAFKKEKGMTISQFRRKRRILEAKDLLIHSSLSITDIAVTIGFDTPQYFSKIFKVEEGITPKDFRKEKRK</sequence>
<comment type="caution">
    <text evidence="5">The sequence shown here is derived from an EMBL/GenBank/DDBJ whole genome shotgun (WGS) entry which is preliminary data.</text>
</comment>
<dbReference type="InterPro" id="IPR009057">
    <property type="entry name" value="Homeodomain-like_sf"/>
</dbReference>
<dbReference type="SUPFAM" id="SSF46689">
    <property type="entry name" value="Homeodomain-like"/>
    <property type="match status" value="2"/>
</dbReference>
<dbReference type="InterPro" id="IPR018060">
    <property type="entry name" value="HTH_AraC"/>
</dbReference>
<dbReference type="Proteomes" id="UP001595772">
    <property type="component" value="Unassembled WGS sequence"/>
</dbReference>
<dbReference type="RefSeq" id="WP_379497695.1">
    <property type="nucleotide sequence ID" value="NZ_JBHSAO010000011.1"/>
</dbReference>
<name>A0ABV8GZ79_9BACI</name>
<gene>
    <name evidence="5" type="ORF">ACFOUV_15525</name>
</gene>
<proteinExistence type="predicted"/>
<keyword evidence="2" id="KW-0238">DNA-binding</keyword>
<keyword evidence="6" id="KW-1185">Reference proteome</keyword>
<evidence type="ECO:0000313" key="5">
    <source>
        <dbReference type="EMBL" id="MFC4025205.1"/>
    </source>
</evidence>
<reference evidence="6" key="1">
    <citation type="journal article" date="2019" name="Int. J. Syst. Evol. Microbiol.">
        <title>The Global Catalogue of Microorganisms (GCM) 10K type strain sequencing project: providing services to taxonomists for standard genome sequencing and annotation.</title>
        <authorList>
            <consortium name="The Broad Institute Genomics Platform"/>
            <consortium name="The Broad Institute Genome Sequencing Center for Infectious Disease"/>
            <person name="Wu L."/>
            <person name="Ma J."/>
        </authorList>
    </citation>
    <scope>NUCLEOTIDE SEQUENCE [LARGE SCALE GENOMIC DNA]</scope>
    <source>
        <strain evidence="6">IBRC-M 10703</strain>
    </source>
</reference>
<dbReference type="PANTHER" id="PTHR43280">
    <property type="entry name" value="ARAC-FAMILY TRANSCRIPTIONAL REGULATOR"/>
    <property type="match status" value="1"/>
</dbReference>
<dbReference type="Pfam" id="PF12833">
    <property type="entry name" value="HTH_18"/>
    <property type="match status" value="1"/>
</dbReference>
<protein>
    <submittedName>
        <fullName evidence="5">Helix-turn-helix transcriptional regulator</fullName>
    </submittedName>
</protein>
<keyword evidence="3" id="KW-0804">Transcription</keyword>
<evidence type="ECO:0000256" key="3">
    <source>
        <dbReference type="ARBA" id="ARBA00023163"/>
    </source>
</evidence>
<dbReference type="PANTHER" id="PTHR43280:SF2">
    <property type="entry name" value="HTH-TYPE TRANSCRIPTIONAL REGULATOR EXSA"/>
    <property type="match status" value="1"/>
</dbReference>
<dbReference type="PRINTS" id="PR00032">
    <property type="entry name" value="HTHARAC"/>
</dbReference>
<dbReference type="PROSITE" id="PS01124">
    <property type="entry name" value="HTH_ARAC_FAMILY_2"/>
    <property type="match status" value="1"/>
</dbReference>
<organism evidence="5 6">
    <name type="scientific">Oceanobacillus longus</name>
    <dbReference type="NCBI Taxonomy" id="930120"/>
    <lineage>
        <taxon>Bacteria</taxon>
        <taxon>Bacillati</taxon>
        <taxon>Bacillota</taxon>
        <taxon>Bacilli</taxon>
        <taxon>Bacillales</taxon>
        <taxon>Bacillaceae</taxon>
        <taxon>Oceanobacillus</taxon>
    </lineage>
</organism>
<evidence type="ECO:0000313" key="6">
    <source>
        <dbReference type="Proteomes" id="UP001595772"/>
    </source>
</evidence>
<dbReference type="InterPro" id="IPR020449">
    <property type="entry name" value="Tscrpt_reg_AraC-type_HTH"/>
</dbReference>
<feature type="domain" description="HTH araC/xylS-type" evidence="4">
    <location>
        <begin position="134"/>
        <end position="232"/>
    </location>
</feature>
<evidence type="ECO:0000256" key="1">
    <source>
        <dbReference type="ARBA" id="ARBA00023015"/>
    </source>
</evidence>
<evidence type="ECO:0000256" key="2">
    <source>
        <dbReference type="ARBA" id="ARBA00023125"/>
    </source>
</evidence>
<accession>A0ABV8GZ79</accession>
<dbReference type="Gene3D" id="1.10.10.60">
    <property type="entry name" value="Homeodomain-like"/>
    <property type="match status" value="2"/>
</dbReference>